<evidence type="ECO:0000313" key="1">
    <source>
        <dbReference type="EMBL" id="TDH73716.1"/>
    </source>
</evidence>
<dbReference type="OrthoDB" id="63702at2759"/>
<dbReference type="KEGG" id="blac:94346399"/>
<evidence type="ECO:0000313" key="2">
    <source>
        <dbReference type="Proteomes" id="UP000294530"/>
    </source>
</evidence>
<dbReference type="AlphaFoldDB" id="A0A976IL08"/>
<name>A0A976IL08_BRELC</name>
<reference evidence="1 2" key="1">
    <citation type="journal article" date="2021" name="Genome Biol.">
        <title>AFLAP: assembly-free linkage analysis pipeline using k-mers from genome sequencing data.</title>
        <authorList>
            <person name="Fletcher K."/>
            <person name="Zhang L."/>
            <person name="Gil J."/>
            <person name="Han R."/>
            <person name="Cavanaugh K."/>
            <person name="Michelmore R."/>
        </authorList>
    </citation>
    <scope>NUCLEOTIDE SEQUENCE [LARGE SCALE GENOMIC DNA]</scope>
    <source>
        <strain evidence="1 2">SF5</strain>
    </source>
</reference>
<keyword evidence="2" id="KW-1185">Reference proteome</keyword>
<accession>A0A976IL08</accession>
<dbReference type="EMBL" id="SHOA02000018">
    <property type="protein sequence ID" value="TDH73716.1"/>
    <property type="molecule type" value="Genomic_DNA"/>
</dbReference>
<dbReference type="Proteomes" id="UP000294530">
    <property type="component" value="Unassembled WGS sequence"/>
</dbReference>
<dbReference type="GeneID" id="94346399"/>
<evidence type="ECO:0008006" key="3">
    <source>
        <dbReference type="Google" id="ProtNLM"/>
    </source>
</evidence>
<dbReference type="RefSeq" id="XP_067823214.1">
    <property type="nucleotide sequence ID" value="XM_067960728.1"/>
</dbReference>
<comment type="caution">
    <text evidence="1">The sequence shown here is derived from an EMBL/GenBank/DDBJ whole genome shotgun (WGS) entry which is preliminary data.</text>
</comment>
<gene>
    <name evidence="1" type="ORF">CCR75_002631</name>
</gene>
<organism evidence="1 2">
    <name type="scientific">Bremia lactucae</name>
    <name type="common">Lettuce downy mildew</name>
    <dbReference type="NCBI Taxonomy" id="4779"/>
    <lineage>
        <taxon>Eukaryota</taxon>
        <taxon>Sar</taxon>
        <taxon>Stramenopiles</taxon>
        <taxon>Oomycota</taxon>
        <taxon>Peronosporomycetes</taxon>
        <taxon>Peronosporales</taxon>
        <taxon>Peronosporaceae</taxon>
        <taxon>Bremia</taxon>
    </lineage>
</organism>
<sequence>MELVTTQPLSLGDLNELLLSDDELSELILDQIDFDSNDIMVAIGANGTVMDTMLPETCAASEQNEMVSDFRLSSSSPLNLGLEKSGVDNGLTKSDLLEITPDGRISFIMSPIKDTNALVKTPLRLDKELVPPLTPDHTRRVRKLRGKTISECESQIKVKERLRSYERRSRHKREHTMKTMRATVAAMETRLFELCESMKAAESLSFKIAELTMEATHLTSHNYCLRKALDTHRFFHSMLQLEYDHRESTPKSVAKELSALHSWRPLKESTCLGLMHDSFLDIKAFSTSADFVSTGLKLCGWQEWRKLVGKSVNFMFHKSFATDCSEELATRSWAMRAVQDQVSRYFGRSLEVQVEVLQRLKNDVVIVRRKIQHPVDGWVHHTIYLLFRKKTPDGHLVCIRDINPEATDDLCAFSGSTISLSQSVIWSKAFIWWKFTNLPKREDQSRNGFEVEYGGSLSSATSADAAFWMREVLILALRWENLVLGPILTLGDKE</sequence>
<protein>
    <recommendedName>
        <fullName evidence="3">BZIP domain-containing protein</fullName>
    </recommendedName>
</protein>
<proteinExistence type="predicted"/>